<protein>
    <submittedName>
        <fullName evidence="1">Uncharacterized protein</fullName>
    </submittedName>
</protein>
<gene>
    <name evidence="1" type="ORF">GSONMT00020012001</name>
</gene>
<dbReference type="Proteomes" id="UP000193380">
    <property type="component" value="Unassembled WGS sequence"/>
</dbReference>
<reference evidence="1" key="1">
    <citation type="journal article" date="2014" name="Nat. Commun.">
        <title>The rainbow trout genome provides novel insights into evolution after whole-genome duplication in vertebrates.</title>
        <authorList>
            <person name="Berthelot C."/>
            <person name="Brunet F."/>
            <person name="Chalopin D."/>
            <person name="Juanchich A."/>
            <person name="Bernard M."/>
            <person name="Noel B."/>
            <person name="Bento P."/>
            <person name="Da Silva C."/>
            <person name="Labadie K."/>
            <person name="Alberti A."/>
            <person name="Aury J.M."/>
            <person name="Louis A."/>
            <person name="Dehais P."/>
            <person name="Bardou P."/>
            <person name="Montfort J."/>
            <person name="Klopp C."/>
            <person name="Cabau C."/>
            <person name="Gaspin C."/>
            <person name="Thorgaard G.H."/>
            <person name="Boussaha M."/>
            <person name="Quillet E."/>
            <person name="Guyomard R."/>
            <person name="Galiana D."/>
            <person name="Bobe J."/>
            <person name="Volff J.N."/>
            <person name="Genet C."/>
            <person name="Wincker P."/>
            <person name="Jaillon O."/>
            <person name="Roest Crollius H."/>
            <person name="Guiguen Y."/>
        </authorList>
    </citation>
    <scope>NUCLEOTIDE SEQUENCE [LARGE SCALE GENOMIC DNA]</scope>
</reference>
<reference evidence="1" key="2">
    <citation type="submission" date="2014-03" db="EMBL/GenBank/DDBJ databases">
        <authorList>
            <person name="Genoscope - CEA"/>
        </authorList>
    </citation>
    <scope>NUCLEOTIDE SEQUENCE</scope>
</reference>
<dbReference type="AlphaFoldDB" id="A0A060ZY37"/>
<proteinExistence type="predicted"/>
<evidence type="ECO:0000313" key="1">
    <source>
        <dbReference type="EMBL" id="CDR08074.1"/>
    </source>
</evidence>
<organism evidence="1 2">
    <name type="scientific">Oncorhynchus mykiss</name>
    <name type="common">Rainbow trout</name>
    <name type="synonym">Salmo gairdneri</name>
    <dbReference type="NCBI Taxonomy" id="8022"/>
    <lineage>
        <taxon>Eukaryota</taxon>
        <taxon>Metazoa</taxon>
        <taxon>Chordata</taxon>
        <taxon>Craniata</taxon>
        <taxon>Vertebrata</taxon>
        <taxon>Euteleostomi</taxon>
        <taxon>Actinopterygii</taxon>
        <taxon>Neopterygii</taxon>
        <taxon>Teleostei</taxon>
        <taxon>Protacanthopterygii</taxon>
        <taxon>Salmoniformes</taxon>
        <taxon>Salmonidae</taxon>
        <taxon>Salmoninae</taxon>
        <taxon>Oncorhynchus</taxon>
    </lineage>
</organism>
<sequence length="87" mass="9703">MVLAYGAARGTAPPYLQAILKPYTPTQALRSVTSGLLALHPRSAQSKLLSVLAHQWWNQSSPEAGLAESLPIFQKHLKPYRFKEYLK</sequence>
<name>A0A060ZY37_ONCMY</name>
<accession>A0A060ZY37</accession>
<evidence type="ECO:0000313" key="2">
    <source>
        <dbReference type="Proteomes" id="UP000193380"/>
    </source>
</evidence>
<dbReference type="EMBL" id="FR969617">
    <property type="protein sequence ID" value="CDR08074.1"/>
    <property type="molecule type" value="Genomic_DNA"/>
</dbReference>
<dbReference type="PaxDb" id="8022-A0A060ZY37"/>